<dbReference type="Pfam" id="PF10382">
    <property type="entry name" value="ZGRF1-like_N"/>
    <property type="match status" value="1"/>
</dbReference>
<sequence>MKNCTYTKDPKIKKKKKYLDGFVSSKNMKVTLYDSNKKILFTSSKYAITDDETLNIGLYTVIVDDFMFLQDESKGSLSELDKNEGMLKNDSVENNFSSSFYTDKKESRKKIEKNKTTRRTGRSDSEILDIFMRGI</sequence>
<dbReference type="InterPro" id="IPR018838">
    <property type="entry name" value="ZGRF1-like_N"/>
</dbReference>
<evidence type="ECO:0000313" key="2">
    <source>
        <dbReference type="EMBL" id="OQS55214.1"/>
    </source>
</evidence>
<proteinExistence type="predicted"/>
<evidence type="ECO:0000313" key="3">
    <source>
        <dbReference type="Proteomes" id="UP000192758"/>
    </source>
</evidence>
<comment type="caution">
    <text evidence="2">The sequence shown here is derived from an EMBL/GenBank/DDBJ whole genome shotgun (WGS) entry which is preliminary data.</text>
</comment>
<evidence type="ECO:0000259" key="1">
    <source>
        <dbReference type="Pfam" id="PF10382"/>
    </source>
</evidence>
<name>A0A1W0E7H3_9MICR</name>
<dbReference type="EMBL" id="MNPJ01000013">
    <property type="protein sequence ID" value="OQS55214.1"/>
    <property type="molecule type" value="Genomic_DNA"/>
</dbReference>
<dbReference type="OrthoDB" id="2192824at2759"/>
<keyword evidence="3" id="KW-1185">Reference proteome</keyword>
<dbReference type="AlphaFoldDB" id="A0A1W0E7H3"/>
<reference evidence="2 3" key="1">
    <citation type="journal article" date="2017" name="Environ. Microbiol.">
        <title>Decay of the glycolytic pathway and adaptation to intranuclear parasitism within Enterocytozoonidae microsporidia.</title>
        <authorList>
            <person name="Wiredu Boakye D."/>
            <person name="Jaroenlak P."/>
            <person name="Prachumwat A."/>
            <person name="Williams T.A."/>
            <person name="Bateman K.S."/>
            <person name="Itsathitphaisarn O."/>
            <person name="Sritunyalucksana K."/>
            <person name="Paszkiewicz K.H."/>
            <person name="Moore K.A."/>
            <person name="Stentiford G.D."/>
            <person name="Williams B.A."/>
        </authorList>
    </citation>
    <scope>NUCLEOTIDE SEQUENCE [LARGE SCALE GENOMIC DNA]</scope>
    <source>
        <strain evidence="2 3">TH1</strain>
    </source>
</reference>
<dbReference type="VEuPathDB" id="MicrosporidiaDB:EHP00_1588"/>
<protein>
    <recommendedName>
        <fullName evidence="1">5'-3' DNA helicase ZGRF1-like N-terminal domain-containing protein</fullName>
    </recommendedName>
</protein>
<dbReference type="Proteomes" id="UP000192758">
    <property type="component" value="Unassembled WGS sequence"/>
</dbReference>
<gene>
    <name evidence="2" type="ORF">EHP00_1588</name>
</gene>
<accession>A0A1W0E7H3</accession>
<organism evidence="2 3">
    <name type="scientific">Ecytonucleospora hepatopenaei</name>
    <dbReference type="NCBI Taxonomy" id="646526"/>
    <lineage>
        <taxon>Eukaryota</taxon>
        <taxon>Fungi</taxon>
        <taxon>Fungi incertae sedis</taxon>
        <taxon>Microsporidia</taxon>
        <taxon>Enterocytozoonidae</taxon>
        <taxon>Ecytonucleospora</taxon>
    </lineage>
</organism>
<feature type="domain" description="5'-3' DNA helicase ZGRF1-like N-terminal" evidence="1">
    <location>
        <begin position="3"/>
        <end position="67"/>
    </location>
</feature>